<gene>
    <name evidence="7" type="primary">sbcD</name>
    <name evidence="10" type="ORF">OMM_04486</name>
</gene>
<comment type="subunit">
    <text evidence="2 7">Heterodimer of SbcC and SbcD.</text>
</comment>
<dbReference type="InterPro" id="IPR004593">
    <property type="entry name" value="SbcD"/>
</dbReference>
<evidence type="ECO:0000256" key="1">
    <source>
        <dbReference type="ARBA" id="ARBA00010555"/>
    </source>
</evidence>
<comment type="similarity">
    <text evidence="1 7">Belongs to the SbcD family.</text>
</comment>
<name>A0A1V1P1D9_9BACT</name>
<dbReference type="SUPFAM" id="SSF56300">
    <property type="entry name" value="Metallo-dependent phosphatases"/>
    <property type="match status" value="1"/>
</dbReference>
<reference evidence="11" key="1">
    <citation type="submission" date="2012-11" db="EMBL/GenBank/DDBJ databases">
        <authorList>
            <person name="Lucero-Rivera Y.E."/>
            <person name="Tovar-Ramirez D."/>
        </authorList>
    </citation>
    <scope>NUCLEOTIDE SEQUENCE [LARGE SCALE GENOMIC DNA]</scope>
    <source>
        <strain evidence="11">Araruama</strain>
    </source>
</reference>
<dbReference type="InterPro" id="IPR026843">
    <property type="entry name" value="SbcD_C"/>
</dbReference>
<proteinExistence type="inferred from homology"/>
<dbReference type="InterPro" id="IPR041796">
    <property type="entry name" value="Mre11_N"/>
</dbReference>
<keyword evidence="5 7" id="KW-0378">Hydrolase</keyword>
<evidence type="ECO:0000256" key="7">
    <source>
        <dbReference type="RuleBase" id="RU363069"/>
    </source>
</evidence>
<evidence type="ECO:0000256" key="6">
    <source>
        <dbReference type="ARBA" id="ARBA00022839"/>
    </source>
</evidence>
<dbReference type="CDD" id="cd00840">
    <property type="entry name" value="MPP_Mre11_N"/>
    <property type="match status" value="1"/>
</dbReference>
<dbReference type="GO" id="GO:0008408">
    <property type="term" value="F:3'-5' exonuclease activity"/>
    <property type="evidence" value="ECO:0007669"/>
    <property type="project" value="InterPro"/>
</dbReference>
<dbReference type="Gene3D" id="3.60.21.10">
    <property type="match status" value="1"/>
</dbReference>
<keyword evidence="6 7" id="KW-0269">Exonuclease</keyword>
<dbReference type="GO" id="GO:0006260">
    <property type="term" value="P:DNA replication"/>
    <property type="evidence" value="ECO:0007669"/>
    <property type="project" value="UniProtKB-KW"/>
</dbReference>
<dbReference type="InterPro" id="IPR029052">
    <property type="entry name" value="Metallo-depent_PP-like"/>
</dbReference>
<dbReference type="PANTHER" id="PTHR30337">
    <property type="entry name" value="COMPONENT OF ATP-DEPENDENT DSDNA EXONUCLEASE"/>
    <property type="match status" value="1"/>
</dbReference>
<evidence type="ECO:0000256" key="3">
    <source>
        <dbReference type="ARBA" id="ARBA00013365"/>
    </source>
</evidence>
<organism evidence="10 11">
    <name type="scientific">Candidatus Magnetoglobus multicellularis str. Araruama</name>
    <dbReference type="NCBI Taxonomy" id="890399"/>
    <lineage>
        <taxon>Bacteria</taxon>
        <taxon>Pseudomonadati</taxon>
        <taxon>Thermodesulfobacteriota</taxon>
        <taxon>Desulfobacteria</taxon>
        <taxon>Desulfobacterales</taxon>
        <taxon>Desulfobacteraceae</taxon>
        <taxon>Candidatus Magnetoglobus</taxon>
    </lineage>
</organism>
<dbReference type="EMBL" id="ATBP01000905">
    <property type="protein sequence ID" value="ETR68576.1"/>
    <property type="molecule type" value="Genomic_DNA"/>
</dbReference>
<dbReference type="Proteomes" id="UP000189670">
    <property type="component" value="Unassembled WGS sequence"/>
</dbReference>
<evidence type="ECO:0000256" key="2">
    <source>
        <dbReference type="ARBA" id="ARBA00011322"/>
    </source>
</evidence>
<dbReference type="PANTHER" id="PTHR30337:SF0">
    <property type="entry name" value="NUCLEASE SBCCD SUBUNIT D"/>
    <property type="match status" value="1"/>
</dbReference>
<dbReference type="InterPro" id="IPR050535">
    <property type="entry name" value="DNA_Repair-Maintenance_Comp"/>
</dbReference>
<dbReference type="NCBIfam" id="TIGR00619">
    <property type="entry name" value="sbcd"/>
    <property type="match status" value="1"/>
</dbReference>
<feature type="domain" description="Calcineurin-like phosphoesterase" evidence="8">
    <location>
        <begin position="1"/>
        <end position="148"/>
    </location>
</feature>
<dbReference type="GO" id="GO:0006310">
    <property type="term" value="P:DNA recombination"/>
    <property type="evidence" value="ECO:0007669"/>
    <property type="project" value="UniProtKB-KW"/>
</dbReference>
<sequence>MKILHTSDWHLGHQLCKQDRKKEHEYFINWLLKTIDKYDISVLIISGDIFDSGFPPNYALAQYYDFLRRLSETCCHHAIVVGGNHDMPSTLNAPRDILRYFQIHVFGGAESENKNQVVPIQDKQHRLICIVCAVPFLRARELKLNHTGETYSQKDRSLVRAMINHYQQVADHAQTIMNKWSFPVPMIATGHLFTAGGKISDTERDLYVGQSKHIPVNQLPKIFDYIALGHLHHCQRVRETPPVYYSGSPIPLSFNESRYKQYVLLIDFDSNNIPSVQKELIPRFRPLIKIKGQLQDIESKLSHLTVDQSNVLTPWIEIDVQDEKPSPGMIETMTALCENQALKLLKIICQPSNIQSVEFQAQKLDELKPIDVFQKRCEADGISGDNYDSLMDTFKELMFLVQSQPDNPED</sequence>
<evidence type="ECO:0000259" key="9">
    <source>
        <dbReference type="Pfam" id="PF12320"/>
    </source>
</evidence>
<protein>
    <recommendedName>
        <fullName evidence="3 7">Nuclease SbcCD subunit D</fullName>
    </recommendedName>
</protein>
<evidence type="ECO:0000256" key="5">
    <source>
        <dbReference type="ARBA" id="ARBA00022801"/>
    </source>
</evidence>
<keyword evidence="4 7" id="KW-0540">Nuclease</keyword>
<evidence type="ECO:0000256" key="4">
    <source>
        <dbReference type="ARBA" id="ARBA00022722"/>
    </source>
</evidence>
<dbReference type="Gene3D" id="3.30.160.720">
    <property type="match status" value="1"/>
</dbReference>
<dbReference type="Pfam" id="PF00149">
    <property type="entry name" value="Metallophos"/>
    <property type="match status" value="1"/>
</dbReference>
<evidence type="ECO:0000313" key="10">
    <source>
        <dbReference type="EMBL" id="ETR68576.1"/>
    </source>
</evidence>
<feature type="domain" description="Nuclease SbcCD subunit D C-terminal" evidence="9">
    <location>
        <begin position="283"/>
        <end position="379"/>
    </location>
</feature>
<accession>A0A1V1P1D9</accession>
<dbReference type="GO" id="GO:0004519">
    <property type="term" value="F:endonuclease activity"/>
    <property type="evidence" value="ECO:0007669"/>
    <property type="project" value="UniProtKB-KW"/>
</dbReference>
<evidence type="ECO:0000259" key="8">
    <source>
        <dbReference type="Pfam" id="PF00149"/>
    </source>
</evidence>
<comment type="function">
    <text evidence="7">SbcCD cleaves DNA hairpin structures. These structures can inhibit DNA replication and are intermediates in certain DNA recombination reactions. The complex acts as a 3'-&gt;5' double strand exonuclease that can open hairpins. It also has a 5' single-strand endonuclease activity.</text>
</comment>
<keyword evidence="7" id="KW-0233">DNA recombination</keyword>
<dbReference type="InterPro" id="IPR004843">
    <property type="entry name" value="Calcineurin-like_PHP"/>
</dbReference>
<keyword evidence="7" id="KW-0235">DNA replication</keyword>
<dbReference type="AlphaFoldDB" id="A0A1V1P1D9"/>
<evidence type="ECO:0000313" key="11">
    <source>
        <dbReference type="Proteomes" id="UP000189670"/>
    </source>
</evidence>
<keyword evidence="7" id="KW-0255">Endonuclease</keyword>
<comment type="caution">
    <text evidence="10">The sequence shown here is derived from an EMBL/GenBank/DDBJ whole genome shotgun (WGS) entry which is preliminary data.</text>
</comment>
<dbReference type="Pfam" id="PF12320">
    <property type="entry name" value="SbcD_C"/>
    <property type="match status" value="1"/>
</dbReference>